<organism evidence="17 18">
    <name type="scientific">Basidiobolus meristosporus CBS 931.73</name>
    <dbReference type="NCBI Taxonomy" id="1314790"/>
    <lineage>
        <taxon>Eukaryota</taxon>
        <taxon>Fungi</taxon>
        <taxon>Fungi incertae sedis</taxon>
        <taxon>Zoopagomycota</taxon>
        <taxon>Entomophthoromycotina</taxon>
        <taxon>Basidiobolomycetes</taxon>
        <taxon>Basidiobolales</taxon>
        <taxon>Basidiobolaceae</taxon>
        <taxon>Basidiobolus</taxon>
    </lineage>
</organism>
<evidence type="ECO:0000256" key="10">
    <source>
        <dbReference type="ARBA" id="ARBA00023239"/>
    </source>
</evidence>
<dbReference type="CDD" id="cd07302">
    <property type="entry name" value="CHD"/>
    <property type="match status" value="1"/>
</dbReference>
<reference evidence="17 18" key="1">
    <citation type="submission" date="2016-07" db="EMBL/GenBank/DDBJ databases">
        <title>Pervasive Adenine N6-methylation of Active Genes in Fungi.</title>
        <authorList>
            <consortium name="DOE Joint Genome Institute"/>
            <person name="Mondo S.J."/>
            <person name="Dannebaum R.O."/>
            <person name="Kuo R.C."/>
            <person name="Labutti K."/>
            <person name="Haridas S."/>
            <person name="Kuo A."/>
            <person name="Salamov A."/>
            <person name="Ahrendt S.R."/>
            <person name="Lipzen A."/>
            <person name="Sullivan W."/>
            <person name="Andreopoulos W.B."/>
            <person name="Clum A."/>
            <person name="Lindquist E."/>
            <person name="Daum C."/>
            <person name="Ramamoorthy G.K."/>
            <person name="Gryganskyi A."/>
            <person name="Culley D."/>
            <person name="Magnuson J.K."/>
            <person name="James T.Y."/>
            <person name="O'Malley M.A."/>
            <person name="Stajich J.E."/>
            <person name="Spatafora J.W."/>
            <person name="Visel A."/>
            <person name="Grigoriev I.V."/>
        </authorList>
    </citation>
    <scope>NUCLEOTIDE SEQUENCE [LARGE SCALE GENOMIC DNA]</scope>
    <source>
        <strain evidence="17 18">CBS 931.73</strain>
    </source>
</reference>
<evidence type="ECO:0000256" key="11">
    <source>
        <dbReference type="ARBA" id="ARBA00032597"/>
    </source>
</evidence>
<keyword evidence="7" id="KW-0677">Repeat</keyword>
<dbReference type="InterPro" id="IPR050216">
    <property type="entry name" value="LRR_domain-containing"/>
</dbReference>
<dbReference type="Pfam" id="PF13855">
    <property type="entry name" value="LRR_8"/>
    <property type="match status" value="5"/>
</dbReference>
<dbReference type="SMART" id="SM00364">
    <property type="entry name" value="LRR_BAC"/>
    <property type="match status" value="10"/>
</dbReference>
<evidence type="ECO:0000256" key="9">
    <source>
        <dbReference type="ARBA" id="ARBA00022998"/>
    </source>
</evidence>
<gene>
    <name evidence="17" type="ORF">K493DRAFT_384979</name>
</gene>
<dbReference type="GO" id="GO:0006171">
    <property type="term" value="P:cAMP biosynthetic process"/>
    <property type="evidence" value="ECO:0007669"/>
    <property type="project" value="UniProtKB-KW"/>
</dbReference>
<name>A0A1Y1YYX5_9FUNG</name>
<evidence type="ECO:0000313" key="17">
    <source>
        <dbReference type="EMBL" id="ORY02907.1"/>
    </source>
</evidence>
<dbReference type="InParanoid" id="A0A1Y1YYX5"/>
<evidence type="ECO:0000256" key="5">
    <source>
        <dbReference type="ARBA" id="ARBA00022614"/>
    </source>
</evidence>
<dbReference type="Pfam" id="PF00211">
    <property type="entry name" value="Guanylate_cyc"/>
    <property type="match status" value="1"/>
</dbReference>
<dbReference type="CDD" id="cd17214">
    <property type="entry name" value="RA_CYR1_like"/>
    <property type="match status" value="1"/>
</dbReference>
<evidence type="ECO:0000256" key="1">
    <source>
        <dbReference type="ARBA" id="ARBA00001593"/>
    </source>
</evidence>
<dbReference type="PROSITE" id="PS50125">
    <property type="entry name" value="GUANYLATE_CYCLASE_2"/>
    <property type="match status" value="1"/>
</dbReference>
<dbReference type="SUPFAM" id="SSF55073">
    <property type="entry name" value="Nucleotide cyclase"/>
    <property type="match status" value="1"/>
</dbReference>
<protein>
    <recommendedName>
        <fullName evidence="4">Adenylate cyclase</fullName>
        <ecNumber evidence="3">4.6.1.1</ecNumber>
    </recommendedName>
    <alternativeName>
        <fullName evidence="11">ATP pyrophosphate-lyase</fullName>
    </alternativeName>
    <alternativeName>
        <fullName evidence="12">Adenylyl cyclase</fullName>
    </alternativeName>
</protein>
<dbReference type="FunFam" id="3.80.10.10:FF:000220">
    <property type="entry name" value="Adenylate cyclase AcyA"/>
    <property type="match status" value="1"/>
</dbReference>
<dbReference type="InterPro" id="IPR029787">
    <property type="entry name" value="Nucleotide_cyclase"/>
</dbReference>
<evidence type="ECO:0000313" key="18">
    <source>
        <dbReference type="Proteomes" id="UP000193498"/>
    </source>
</evidence>
<keyword evidence="6" id="KW-0479">Metal-binding</keyword>
<keyword evidence="8" id="KW-0460">Magnesium</keyword>
<dbReference type="SMART" id="SM00365">
    <property type="entry name" value="LRR_SD22"/>
    <property type="match status" value="6"/>
</dbReference>
<evidence type="ECO:0000256" key="13">
    <source>
        <dbReference type="SAM" id="MobiDB-lite"/>
    </source>
</evidence>
<comment type="catalytic activity">
    <reaction evidence="1">
        <text>ATP = 3',5'-cyclic AMP + diphosphate</text>
        <dbReference type="Rhea" id="RHEA:15389"/>
        <dbReference type="ChEBI" id="CHEBI:30616"/>
        <dbReference type="ChEBI" id="CHEBI:33019"/>
        <dbReference type="ChEBI" id="CHEBI:58165"/>
        <dbReference type="EC" id="4.6.1.1"/>
    </reaction>
</comment>
<evidence type="ECO:0000256" key="4">
    <source>
        <dbReference type="ARBA" id="ARBA00021420"/>
    </source>
</evidence>
<dbReference type="Pfam" id="PF00481">
    <property type="entry name" value="PP2C"/>
    <property type="match status" value="1"/>
</dbReference>
<evidence type="ECO:0000256" key="2">
    <source>
        <dbReference type="ARBA" id="ARBA00005381"/>
    </source>
</evidence>
<dbReference type="InterPro" id="IPR003591">
    <property type="entry name" value="Leu-rich_rpt_typical-subtyp"/>
</dbReference>
<dbReference type="InterPro" id="IPR001611">
    <property type="entry name" value="Leu-rich_rpt"/>
</dbReference>
<dbReference type="SMART" id="SM00369">
    <property type="entry name" value="LRR_TYP"/>
    <property type="match status" value="12"/>
</dbReference>
<dbReference type="GO" id="GO:0005737">
    <property type="term" value="C:cytoplasm"/>
    <property type="evidence" value="ECO:0007669"/>
    <property type="project" value="TreeGrafter"/>
</dbReference>
<sequence>QVEKENLFASNEPFCIRIFREDSTFGTVTVPIHIVAADLCEILGRKFFLTEPLKYNLYVHRHGLVRMFAPQERPIQYLKRMLEQMGYTSKDKLRDQCREDNTYLCRFTFSLNSLQTTNVESWPASFEEVNLPSRNLQTVPILLFKHASSIVTLNLSKNLMLDIPSDFIQVCTNLKDLKLRNNEYKHIPNSIRYASKLECLDLSHNRLKEVESAQLHSITTLDRLYLFNNRINTLPPEFMELQTLTTLDISNNKFTEFPDPVCELVNLRELYVSYNRLHLLPESIGKLFNLETLHLSCNQITGSLPKGFQNLRQLVELDIHQNKIHDLDVLASLPRLQRLFSDHNSVSNLTAQFQSLQHLTLSKNHLTQFNLSCVSNTLTDLNLSSSKLSTLPDDVFEHLGGLQRLKLDNNHLGSIPSCIGALKHLQVLSCTNNLLGALPVEIASLLDLRVLDVHNNNLKTLPEEFWWCPRLTVLNASSNLLETFPAPTVLPPTFDAPTSPVTPVKESALSRTAPPPLTLCIQKLYLGDNRLTDDIFPLVGLLTELRVLNVSFNAIYEIPPNTLFGLVNLVELYLSGNQISSLPTDEIERLRSLRTLHVNANKLHTLPAELGKIGKLEVLDVGSNNLKYNISNWPYDWNWNWNRELRYLNLSGNKRLQIKNNHTDLNPNRERNLADFSSLQVLSVLGLMDVTLMVGVPEETENRRIRTSTSEVNYMSYGMADYLGSSGALCSWDLAVPRFRSSEKECLFALFDSINVKRGGSSFSKYLNDWFTYQFTSELKKLRDSSETPEDALRRTFLGIEKELGTQFIEKGRNAGASALVIYISDKTLYVANVGDVLAVISRGSSAQLISTKHSPSSQKEINRIRDSAGWISSNGFVGGQVEVGRCFGQFNLLPAVNANPAIQKIELCEQDEFVIMASKGLWDYVSYQTAVDIACTSRFDLMLATQKLRDFAITYGASESIVVMIIGVGDLFNRRPRQGMNGSSQQFHPGKGMFGFAEGYDEAILYRKNRRGKDELPGDSTLARLDREVQPPKGTVAMVFTDIKNSTFLWETLPNAMNSAIKIHNKILRRLLRAIGGYEVKTEGDAFMVSFPTVSSALRWCLTVQLQLLQADWPQEILNSEDGREIFAPGLTNELLYRGLSVRMGLHYGKPVCENDPITNRMDYFGPMVNRSARICNVADGGQICVSSDVINEINNIEGIFDESPESDVPEDLPTTELGRDELALKQLRLEVVKLGERKLKGLENPEELSLIFPRSLLARWARWQEAQAKEEPEVTYEKAFIQTIDPALIRSLGYICIRLERVASGNISQMSRRASRTDYLSGLLTFHVKDNAEDHELIRILEGLVARIENAFSTLYLRKYEPIAATVAEVFGDEFDLNNVNIEDIRNALGQLRKLLAPDTNASKPPTLDDLPVSTSSTTCIQSTMIEQPRTKSPPVRVSSLNPSFQPKNRPLGMVVTKEMSDPILQELATPKPEESHL</sequence>
<dbReference type="Gene3D" id="3.80.10.10">
    <property type="entry name" value="Ribonuclease Inhibitor"/>
    <property type="match status" value="4"/>
</dbReference>
<feature type="region of interest" description="Disordered" evidence="13">
    <location>
        <begin position="1426"/>
        <end position="1455"/>
    </location>
</feature>
<evidence type="ECO:0000256" key="7">
    <source>
        <dbReference type="ARBA" id="ARBA00022737"/>
    </source>
</evidence>
<dbReference type="OrthoDB" id="2021138at2759"/>
<dbReference type="InterPro" id="IPR000159">
    <property type="entry name" value="RA_dom"/>
</dbReference>
<dbReference type="GO" id="GO:0046872">
    <property type="term" value="F:metal ion binding"/>
    <property type="evidence" value="ECO:0007669"/>
    <property type="project" value="UniProtKB-KW"/>
</dbReference>
<dbReference type="PANTHER" id="PTHR48051:SF1">
    <property type="entry name" value="RAS SUPPRESSOR PROTEIN 1"/>
    <property type="match status" value="1"/>
</dbReference>
<dbReference type="InterPro" id="IPR036457">
    <property type="entry name" value="PPM-type-like_dom_sf"/>
</dbReference>
<evidence type="ECO:0000256" key="12">
    <source>
        <dbReference type="ARBA" id="ARBA00032637"/>
    </source>
</evidence>
<dbReference type="SMART" id="SM00332">
    <property type="entry name" value="PP2Cc"/>
    <property type="match status" value="1"/>
</dbReference>
<dbReference type="STRING" id="1314790.A0A1Y1YYX5"/>
<keyword evidence="10" id="KW-0456">Lyase</keyword>
<dbReference type="InterPro" id="IPR032675">
    <property type="entry name" value="LRR_dom_sf"/>
</dbReference>
<dbReference type="CDD" id="cd00143">
    <property type="entry name" value="PP2Cc"/>
    <property type="match status" value="1"/>
</dbReference>
<dbReference type="PROSITE" id="PS50200">
    <property type="entry name" value="RA"/>
    <property type="match status" value="1"/>
</dbReference>
<evidence type="ECO:0000256" key="8">
    <source>
        <dbReference type="ARBA" id="ARBA00022842"/>
    </source>
</evidence>
<dbReference type="EC" id="4.6.1.1" evidence="3"/>
<comment type="similarity">
    <text evidence="2">Belongs to the adenylyl cyclase class-3 family.</text>
</comment>
<evidence type="ECO:0000256" key="6">
    <source>
        <dbReference type="ARBA" id="ARBA00022723"/>
    </source>
</evidence>
<feature type="domain" description="Guanylate cyclase" evidence="14">
    <location>
        <begin position="1038"/>
        <end position="1177"/>
    </location>
</feature>
<dbReference type="GO" id="GO:0004016">
    <property type="term" value="F:adenylate cyclase activity"/>
    <property type="evidence" value="ECO:0007669"/>
    <property type="project" value="UniProtKB-EC"/>
</dbReference>
<dbReference type="EMBL" id="MCFE01000052">
    <property type="protein sequence ID" value="ORY02907.1"/>
    <property type="molecule type" value="Genomic_DNA"/>
</dbReference>
<dbReference type="Proteomes" id="UP000193498">
    <property type="component" value="Unassembled WGS sequence"/>
</dbReference>
<dbReference type="Gene3D" id="3.30.70.1230">
    <property type="entry name" value="Nucleotide cyclase"/>
    <property type="match status" value="1"/>
</dbReference>
<dbReference type="FunCoup" id="A0A1Y1YYX5">
    <property type="interactions" value="203"/>
</dbReference>
<feature type="non-terminal residue" evidence="17">
    <location>
        <position position="1"/>
    </location>
</feature>
<dbReference type="PROSITE" id="PS51450">
    <property type="entry name" value="LRR"/>
    <property type="match status" value="5"/>
</dbReference>
<dbReference type="GO" id="GO:0035556">
    <property type="term" value="P:intracellular signal transduction"/>
    <property type="evidence" value="ECO:0007669"/>
    <property type="project" value="InterPro"/>
</dbReference>
<keyword evidence="9" id="KW-0115">cAMP biosynthesis</keyword>
<accession>A0A1Y1YYX5</accession>
<proteinExistence type="inferred from homology"/>
<dbReference type="Pfam" id="PF23010">
    <property type="entry name" value="RA_3"/>
    <property type="match status" value="1"/>
</dbReference>
<keyword evidence="18" id="KW-1185">Reference proteome</keyword>
<dbReference type="PANTHER" id="PTHR48051">
    <property type="match status" value="1"/>
</dbReference>
<dbReference type="SUPFAM" id="SSF81606">
    <property type="entry name" value="PP2C-like"/>
    <property type="match status" value="1"/>
</dbReference>
<evidence type="ECO:0000259" key="15">
    <source>
        <dbReference type="PROSITE" id="PS50200"/>
    </source>
</evidence>
<dbReference type="SMART" id="SM00314">
    <property type="entry name" value="RA"/>
    <property type="match status" value="1"/>
</dbReference>
<dbReference type="Gene3D" id="3.60.40.10">
    <property type="entry name" value="PPM-type phosphatase domain"/>
    <property type="match status" value="1"/>
</dbReference>
<dbReference type="SMART" id="SM00044">
    <property type="entry name" value="CYCc"/>
    <property type="match status" value="1"/>
</dbReference>
<feature type="domain" description="Ras-associating" evidence="15">
    <location>
        <begin position="12"/>
        <end position="102"/>
    </location>
</feature>
<dbReference type="InterPro" id="IPR055071">
    <property type="entry name" value="RA_PHLPP-like"/>
</dbReference>
<dbReference type="PROSITE" id="PS51746">
    <property type="entry name" value="PPM_2"/>
    <property type="match status" value="1"/>
</dbReference>
<feature type="domain" description="PPM-type phosphatase" evidence="16">
    <location>
        <begin position="716"/>
        <end position="969"/>
    </location>
</feature>
<evidence type="ECO:0000259" key="14">
    <source>
        <dbReference type="PROSITE" id="PS50125"/>
    </source>
</evidence>
<dbReference type="InterPro" id="IPR001054">
    <property type="entry name" value="A/G_cyclase"/>
</dbReference>
<dbReference type="InterPro" id="IPR001932">
    <property type="entry name" value="PPM-type_phosphatase-like_dom"/>
</dbReference>
<dbReference type="SUPFAM" id="SSF52058">
    <property type="entry name" value="L domain-like"/>
    <property type="match status" value="2"/>
</dbReference>
<comment type="caution">
    <text evidence="17">The sequence shown here is derived from an EMBL/GenBank/DDBJ whole genome shotgun (WGS) entry which is preliminary data.</text>
</comment>
<evidence type="ECO:0000256" key="3">
    <source>
        <dbReference type="ARBA" id="ARBA00012201"/>
    </source>
</evidence>
<evidence type="ECO:0000259" key="16">
    <source>
        <dbReference type="PROSITE" id="PS51746"/>
    </source>
</evidence>
<keyword evidence="5" id="KW-0433">Leucine-rich repeat</keyword>